<dbReference type="AlphaFoldDB" id="A0A432ZC16"/>
<proteinExistence type="predicted"/>
<dbReference type="OrthoDB" id="6238979at2"/>
<gene>
    <name evidence="1" type="ORF">CWI81_10740</name>
</gene>
<name>A0A432ZC16_9GAMM</name>
<dbReference type="RefSeq" id="WP_126785288.1">
    <property type="nucleotide sequence ID" value="NZ_PIQF01000003.1"/>
</dbReference>
<protein>
    <submittedName>
        <fullName evidence="1">Uncharacterized protein</fullName>
    </submittedName>
</protein>
<sequence length="182" mass="20428">MKLSFLNASDIVKAHLALHGKVEPAVNTSALIKITIVIGRKYDGFDVSLETIFQIAAEYATQLAHSNWHPNSDKAAETAYLTCVLHLNRYGIDMDCSHRDLLLMIRDSWTQPNKLAVHTLKKYLNSIAAKYNQHCRTNLNFEVADSSVREPMHCHELANAASRLAESFKLGDSNEQNLSFSK</sequence>
<evidence type="ECO:0000313" key="1">
    <source>
        <dbReference type="EMBL" id="RUO75440.1"/>
    </source>
</evidence>
<evidence type="ECO:0000313" key="2">
    <source>
        <dbReference type="Proteomes" id="UP000287908"/>
    </source>
</evidence>
<keyword evidence="2" id="KW-1185">Reference proteome</keyword>
<dbReference type="EMBL" id="PIQF01000003">
    <property type="protein sequence ID" value="RUO75440.1"/>
    <property type="molecule type" value="Genomic_DNA"/>
</dbReference>
<accession>A0A432ZC16</accession>
<reference evidence="1 2" key="1">
    <citation type="journal article" date="2011" name="Front. Microbiol.">
        <title>Genomic signatures of strain selection and enhancement in Bacillus atrophaeus var. globigii, a historical biowarfare simulant.</title>
        <authorList>
            <person name="Gibbons H.S."/>
            <person name="Broomall S.M."/>
            <person name="McNew L.A."/>
            <person name="Daligault H."/>
            <person name="Chapman C."/>
            <person name="Bruce D."/>
            <person name="Karavis M."/>
            <person name="Krepps M."/>
            <person name="McGregor P.A."/>
            <person name="Hong C."/>
            <person name="Park K.H."/>
            <person name="Akmal A."/>
            <person name="Feldman A."/>
            <person name="Lin J.S."/>
            <person name="Chang W.E."/>
            <person name="Higgs B.W."/>
            <person name="Demirev P."/>
            <person name="Lindquist J."/>
            <person name="Liem A."/>
            <person name="Fochler E."/>
            <person name="Read T.D."/>
            <person name="Tapia R."/>
            <person name="Johnson S."/>
            <person name="Bishop-Lilly K.A."/>
            <person name="Detter C."/>
            <person name="Han C."/>
            <person name="Sozhamannan S."/>
            <person name="Rosenzweig C.N."/>
            <person name="Skowronski E.W."/>
        </authorList>
    </citation>
    <scope>NUCLEOTIDE SEQUENCE [LARGE SCALE GENOMIC DNA]</scope>
    <source>
        <strain evidence="1 2">CL-SP19</strain>
    </source>
</reference>
<organism evidence="1 2">
    <name type="scientific">Idiomarina seosinensis</name>
    <dbReference type="NCBI Taxonomy" id="281739"/>
    <lineage>
        <taxon>Bacteria</taxon>
        <taxon>Pseudomonadati</taxon>
        <taxon>Pseudomonadota</taxon>
        <taxon>Gammaproteobacteria</taxon>
        <taxon>Alteromonadales</taxon>
        <taxon>Idiomarinaceae</taxon>
        <taxon>Idiomarina</taxon>
    </lineage>
</organism>
<dbReference type="Proteomes" id="UP000287908">
    <property type="component" value="Unassembled WGS sequence"/>
</dbReference>
<comment type="caution">
    <text evidence="1">The sequence shown here is derived from an EMBL/GenBank/DDBJ whole genome shotgun (WGS) entry which is preliminary data.</text>
</comment>